<dbReference type="CDD" id="cd00130">
    <property type="entry name" value="PAS"/>
    <property type="match status" value="2"/>
</dbReference>
<dbReference type="NCBIfam" id="TIGR00229">
    <property type="entry name" value="sensory_box"/>
    <property type="match status" value="2"/>
</dbReference>
<keyword evidence="3 7" id="KW-0597">Phosphoprotein</keyword>
<dbReference type="InterPro" id="IPR000014">
    <property type="entry name" value="PAS"/>
</dbReference>
<dbReference type="InterPro" id="IPR003594">
    <property type="entry name" value="HATPase_dom"/>
</dbReference>
<feature type="compositionally biased region" description="Pro residues" evidence="9">
    <location>
        <begin position="671"/>
        <end position="680"/>
    </location>
</feature>
<comment type="catalytic activity">
    <reaction evidence="1">
        <text>ATP + protein L-histidine = ADP + protein N-phospho-L-histidine.</text>
        <dbReference type="EC" id="2.7.13.3"/>
    </reaction>
</comment>
<dbReference type="Gene3D" id="3.40.50.2300">
    <property type="match status" value="1"/>
</dbReference>
<dbReference type="CDD" id="cd17580">
    <property type="entry name" value="REC_2_DhkD-like"/>
    <property type="match status" value="1"/>
</dbReference>
<dbReference type="GO" id="GO:0000155">
    <property type="term" value="F:phosphorelay sensor kinase activity"/>
    <property type="evidence" value="ECO:0007669"/>
    <property type="project" value="InterPro"/>
</dbReference>
<keyword evidence="4" id="KW-0808">Transferase</keyword>
<accession>A0A3A8IP20</accession>
<feature type="region of interest" description="Disordered" evidence="9">
    <location>
        <begin position="1"/>
        <end position="23"/>
    </location>
</feature>
<dbReference type="Pfam" id="PF00072">
    <property type="entry name" value="Response_reg"/>
    <property type="match status" value="1"/>
</dbReference>
<dbReference type="SUPFAM" id="SSF52172">
    <property type="entry name" value="CheY-like"/>
    <property type="match status" value="1"/>
</dbReference>
<dbReference type="InterPro" id="IPR001610">
    <property type="entry name" value="PAC"/>
</dbReference>
<reference evidence="15" key="1">
    <citation type="submission" date="2018-09" db="EMBL/GenBank/DDBJ databases">
        <authorList>
            <person name="Livingstone P.G."/>
            <person name="Whitworth D.E."/>
        </authorList>
    </citation>
    <scope>NUCLEOTIDE SEQUENCE [LARGE SCALE GENOMIC DNA]</scope>
    <source>
        <strain evidence="15">CA054A</strain>
    </source>
</reference>
<keyword evidence="15" id="KW-1185">Reference proteome</keyword>
<evidence type="ECO:0000313" key="15">
    <source>
        <dbReference type="Proteomes" id="UP000268094"/>
    </source>
</evidence>
<dbReference type="CDD" id="cd00082">
    <property type="entry name" value="HisKA"/>
    <property type="match status" value="1"/>
</dbReference>
<keyword evidence="5" id="KW-0418">Kinase</keyword>
<feature type="region of interest" description="Disordered" evidence="9">
    <location>
        <begin position="665"/>
        <end position="687"/>
    </location>
</feature>
<feature type="domain" description="PAS" evidence="12">
    <location>
        <begin position="165"/>
        <end position="235"/>
    </location>
</feature>
<evidence type="ECO:0000256" key="9">
    <source>
        <dbReference type="SAM" id="MobiDB-lite"/>
    </source>
</evidence>
<evidence type="ECO:0000259" key="12">
    <source>
        <dbReference type="PROSITE" id="PS50112"/>
    </source>
</evidence>
<feature type="domain" description="PAS" evidence="12">
    <location>
        <begin position="294"/>
        <end position="364"/>
    </location>
</feature>
<evidence type="ECO:0000256" key="5">
    <source>
        <dbReference type="ARBA" id="ARBA00022777"/>
    </source>
</evidence>
<dbReference type="PROSITE" id="PS50113">
    <property type="entry name" value="PAC"/>
    <property type="match status" value="1"/>
</dbReference>
<dbReference type="InterPro" id="IPR011006">
    <property type="entry name" value="CheY-like_superfamily"/>
</dbReference>
<dbReference type="InterPro" id="IPR000700">
    <property type="entry name" value="PAS-assoc_C"/>
</dbReference>
<dbReference type="InterPro" id="IPR035965">
    <property type="entry name" value="PAS-like_dom_sf"/>
</dbReference>
<feature type="modified residue" description="4-aspartylphosphate" evidence="7">
    <location>
        <position position="743"/>
    </location>
</feature>
<dbReference type="Pfam" id="PF02518">
    <property type="entry name" value="HATPase_c"/>
    <property type="match status" value="1"/>
</dbReference>
<dbReference type="FunFam" id="3.30.565.10:FF:000010">
    <property type="entry name" value="Sensor histidine kinase RcsC"/>
    <property type="match status" value="1"/>
</dbReference>
<dbReference type="InterPro" id="IPR005467">
    <property type="entry name" value="His_kinase_dom"/>
</dbReference>
<dbReference type="CDD" id="cd16922">
    <property type="entry name" value="HATPase_EvgS-ArcB-TorS-like"/>
    <property type="match status" value="1"/>
</dbReference>
<dbReference type="SUPFAM" id="SSF47384">
    <property type="entry name" value="Homodimeric domain of signal transducing histidine kinase"/>
    <property type="match status" value="1"/>
</dbReference>
<dbReference type="SMART" id="SM00388">
    <property type="entry name" value="HisKA"/>
    <property type="match status" value="1"/>
</dbReference>
<dbReference type="Gene3D" id="1.10.287.130">
    <property type="match status" value="1"/>
</dbReference>
<evidence type="ECO:0000256" key="8">
    <source>
        <dbReference type="SAM" id="Coils"/>
    </source>
</evidence>
<evidence type="ECO:0000256" key="1">
    <source>
        <dbReference type="ARBA" id="ARBA00000085"/>
    </source>
</evidence>
<dbReference type="PROSITE" id="PS50112">
    <property type="entry name" value="PAS"/>
    <property type="match status" value="2"/>
</dbReference>
<evidence type="ECO:0000256" key="2">
    <source>
        <dbReference type="ARBA" id="ARBA00012438"/>
    </source>
</evidence>
<dbReference type="InterPro" id="IPR001789">
    <property type="entry name" value="Sig_transdc_resp-reg_receiver"/>
</dbReference>
<evidence type="ECO:0000259" key="11">
    <source>
        <dbReference type="PROSITE" id="PS50110"/>
    </source>
</evidence>
<feature type="domain" description="PAC" evidence="13">
    <location>
        <begin position="368"/>
        <end position="420"/>
    </location>
</feature>
<dbReference type="SUPFAM" id="SSF55785">
    <property type="entry name" value="PYP-like sensor domain (PAS domain)"/>
    <property type="match status" value="2"/>
</dbReference>
<dbReference type="EMBL" id="RAVZ01000155">
    <property type="protein sequence ID" value="RKG84468.1"/>
    <property type="molecule type" value="Genomic_DNA"/>
</dbReference>
<evidence type="ECO:0000256" key="3">
    <source>
        <dbReference type="ARBA" id="ARBA00022553"/>
    </source>
</evidence>
<proteinExistence type="predicted"/>
<keyword evidence="6" id="KW-0902">Two-component regulatory system</keyword>
<evidence type="ECO:0000259" key="13">
    <source>
        <dbReference type="PROSITE" id="PS50113"/>
    </source>
</evidence>
<dbReference type="PRINTS" id="PR00344">
    <property type="entry name" value="BCTRLSENSOR"/>
</dbReference>
<organism evidence="14 15">
    <name type="scientific">Corallococcus terminator</name>
    <dbReference type="NCBI Taxonomy" id="2316733"/>
    <lineage>
        <taxon>Bacteria</taxon>
        <taxon>Pseudomonadati</taxon>
        <taxon>Myxococcota</taxon>
        <taxon>Myxococcia</taxon>
        <taxon>Myxococcales</taxon>
        <taxon>Cystobacterineae</taxon>
        <taxon>Myxococcaceae</taxon>
        <taxon>Corallococcus</taxon>
    </lineage>
</organism>
<evidence type="ECO:0000256" key="6">
    <source>
        <dbReference type="ARBA" id="ARBA00023012"/>
    </source>
</evidence>
<evidence type="ECO:0000256" key="7">
    <source>
        <dbReference type="PROSITE-ProRule" id="PRU00169"/>
    </source>
</evidence>
<protein>
    <recommendedName>
        <fullName evidence="2">histidine kinase</fullName>
        <ecNumber evidence="2">2.7.13.3</ecNumber>
    </recommendedName>
</protein>
<dbReference type="Pfam" id="PF08447">
    <property type="entry name" value="PAS_3"/>
    <property type="match status" value="2"/>
</dbReference>
<dbReference type="AlphaFoldDB" id="A0A3A8IP20"/>
<dbReference type="Pfam" id="PF00512">
    <property type="entry name" value="HisKA"/>
    <property type="match status" value="1"/>
</dbReference>
<feature type="coiled-coil region" evidence="8">
    <location>
        <begin position="411"/>
        <end position="438"/>
    </location>
</feature>
<feature type="domain" description="Histidine kinase" evidence="10">
    <location>
        <begin position="445"/>
        <end position="662"/>
    </location>
</feature>
<comment type="caution">
    <text evidence="14">The sequence shown here is derived from an EMBL/GenBank/DDBJ whole genome shotgun (WGS) entry which is preliminary data.</text>
</comment>
<gene>
    <name evidence="14" type="ORF">D7V88_21915</name>
</gene>
<dbReference type="SMART" id="SM00448">
    <property type="entry name" value="REC"/>
    <property type="match status" value="1"/>
</dbReference>
<dbReference type="EC" id="2.7.13.3" evidence="2"/>
<dbReference type="SUPFAM" id="SSF55874">
    <property type="entry name" value="ATPase domain of HSP90 chaperone/DNA topoisomerase II/histidine kinase"/>
    <property type="match status" value="1"/>
</dbReference>
<dbReference type="Gene3D" id="3.30.565.10">
    <property type="entry name" value="Histidine kinase-like ATPase, C-terminal domain"/>
    <property type="match status" value="1"/>
</dbReference>
<dbReference type="FunFam" id="1.10.287.130:FF:000001">
    <property type="entry name" value="Two-component sensor histidine kinase"/>
    <property type="match status" value="1"/>
</dbReference>
<feature type="domain" description="Response regulatory" evidence="11">
    <location>
        <begin position="694"/>
        <end position="812"/>
    </location>
</feature>
<dbReference type="FunFam" id="3.30.450.20:FF:000099">
    <property type="entry name" value="Sensory box sensor histidine kinase"/>
    <property type="match status" value="1"/>
</dbReference>
<dbReference type="SMART" id="SM00387">
    <property type="entry name" value="HATPase_c"/>
    <property type="match status" value="1"/>
</dbReference>
<dbReference type="InterPro" id="IPR004358">
    <property type="entry name" value="Sig_transdc_His_kin-like_C"/>
</dbReference>
<dbReference type="SMART" id="SM00091">
    <property type="entry name" value="PAS"/>
    <property type="match status" value="2"/>
</dbReference>
<dbReference type="Gene3D" id="3.30.450.20">
    <property type="entry name" value="PAS domain"/>
    <property type="match status" value="2"/>
</dbReference>
<dbReference type="InterPro" id="IPR003661">
    <property type="entry name" value="HisK_dim/P_dom"/>
</dbReference>
<name>A0A3A8IP20_9BACT</name>
<evidence type="ECO:0000259" key="10">
    <source>
        <dbReference type="PROSITE" id="PS50109"/>
    </source>
</evidence>
<dbReference type="PROSITE" id="PS50110">
    <property type="entry name" value="RESPONSE_REGULATORY"/>
    <property type="match status" value="1"/>
</dbReference>
<dbReference type="SMART" id="SM00086">
    <property type="entry name" value="PAC"/>
    <property type="match status" value="2"/>
</dbReference>
<evidence type="ECO:0000256" key="4">
    <source>
        <dbReference type="ARBA" id="ARBA00022679"/>
    </source>
</evidence>
<dbReference type="PANTHER" id="PTHR43547:SF2">
    <property type="entry name" value="HYBRID SIGNAL TRANSDUCTION HISTIDINE KINASE C"/>
    <property type="match status" value="1"/>
</dbReference>
<dbReference type="PROSITE" id="PS50109">
    <property type="entry name" value="HIS_KIN"/>
    <property type="match status" value="1"/>
</dbReference>
<evidence type="ECO:0000313" key="14">
    <source>
        <dbReference type="EMBL" id="RKG84468.1"/>
    </source>
</evidence>
<dbReference type="InterPro" id="IPR013655">
    <property type="entry name" value="PAS_fold_3"/>
</dbReference>
<dbReference type="InterPro" id="IPR036890">
    <property type="entry name" value="HATPase_C_sf"/>
</dbReference>
<dbReference type="InterPro" id="IPR036097">
    <property type="entry name" value="HisK_dim/P_sf"/>
</dbReference>
<dbReference type="Proteomes" id="UP000268094">
    <property type="component" value="Unassembled WGS sequence"/>
</dbReference>
<keyword evidence="8" id="KW-0175">Coiled coil</keyword>
<sequence>MSSSDPQERGPSSEGRTPTEGSVPLSLAEMLEFDREALVEDWVARVAPLFTSLRMTRDQLIDALPAFIDELRHLLEEEPGNGFRPRYHSEASVAHGRQRRRLGAGPALVTREYGLLRDCILARAEQEDIDVPLSQLRVLSTRIDTALREALSQFELDRAALKREEEEERERFFQLSPDMFCIAGMDAYFKRVNAYFVQVLGWEETELYRFPFLDLVHPDDREATRDEVGKLSQGIPTLRFENRFRCKDGRYKWLAWAARPVPELRLIYAAARDITEQKTATLEREHLLEALRESEARFRNMADHAPVMLWVTDTQGATTYMNRGWYAFTGQTEAMGLGLGWLDALHPDDVERTRRIFLAANTSNHQPFRLDYRLSGMDGVYRWCVDTGSPRFDAEGRFLGYIGSVIDISDRKQAEVERETLLARESSARREAEEANQLKDEFLATVSHELRTPLTAILGWVQLLRTGHLPEPRRERALETMERNARAQGQLIEDLLDVSRIVSGKLKLDVEPVNLSTVVQQALDSVRPAADARGVHVQATVDSSGSVMGDPQRLQQVVWNLLSNAVKFTSRGGHVRLVVERRDSLVELTVEDTGQGIPAAFLPHVFERFRQADSGTTRKTGGLGLGLSIVRHIVEMHGGTVAVASEGDGRGATFTVRLPLSVVQRRDPTMAPSPRPPAAPGPELGRPAELNGVRVLVVDDEEDARELLRTLLEDSGAHVLTAGSAEEGLQVLQAERPDVLVSDIGMPGTDGYGFIERVRALPADRGGRTPAVAITAYARSEDRTRVLRAGFQSHVPKPVEPVELLAVLESLAGRFETPSQS</sequence>
<dbReference type="PANTHER" id="PTHR43547">
    <property type="entry name" value="TWO-COMPONENT HISTIDINE KINASE"/>
    <property type="match status" value="1"/>
</dbReference>